<dbReference type="InterPro" id="IPR045043">
    <property type="entry name" value="Lea14-like"/>
</dbReference>
<comment type="caution">
    <text evidence="3">The sequence shown here is derived from an EMBL/GenBank/DDBJ whole genome shotgun (WGS) entry which is preliminary data.</text>
</comment>
<accession>A0A5N1J6B3</accession>
<reference evidence="3 4" key="1">
    <citation type="submission" date="2019-09" db="EMBL/GenBank/DDBJ databases">
        <title>Genome sequence of Adhaeribacter sp. M2.</title>
        <authorList>
            <person name="Srinivasan S."/>
        </authorList>
    </citation>
    <scope>NUCLEOTIDE SEQUENCE [LARGE SCALE GENOMIC DNA]</scope>
    <source>
        <strain evidence="3 4">M2</strain>
    </source>
</reference>
<dbReference type="AlphaFoldDB" id="A0A5N1J6B3"/>
<dbReference type="SUPFAM" id="SSF117070">
    <property type="entry name" value="LEA14-like"/>
    <property type="match status" value="5"/>
</dbReference>
<feature type="transmembrane region" description="Helical" evidence="1">
    <location>
        <begin position="9"/>
        <end position="28"/>
    </location>
</feature>
<evidence type="ECO:0000256" key="1">
    <source>
        <dbReference type="SAM" id="Phobius"/>
    </source>
</evidence>
<proteinExistence type="predicted"/>
<protein>
    <submittedName>
        <fullName evidence="3">LEA type 2 family protein</fullName>
    </submittedName>
</protein>
<keyword evidence="1" id="KW-0472">Membrane</keyword>
<dbReference type="RefSeq" id="WP_150902654.1">
    <property type="nucleotide sequence ID" value="NZ_VTWT01000002.1"/>
</dbReference>
<sequence>MRKGKVSKAGIIIPGILLLFGLAAFYTYRNWQQFTPKVEEVRSLHIAFEKDTALVIAGIQVQNRAPFPFTIDSIKYQISTRGVTLCWGSQLMQERLPALEDKELDFRLFLDLSRYQKQISLQKDQDSLHLDVQMQVFFDPPLFNQQVITLDRTLALAKPKGPALKIDSLIVKNFSPDSGYTFQLNLNTDLSDLPALQIENLEYEVRLSDSLLLGGKLDSTFLIKEGAKTIEVPVHLETSEMITLLFLKLGKQNIWPYEATASATVKANHPLFTNTEVSLEKNGLIDTRKIKSKTGAMPHVIQVQSLQLVSKPRNTYLQAELLVQNPTPLPLYLDSARYFVRHLGKTVAQGGLDYNQEFPAESNKPLKVKLAVNNAQYNRIMAQARGKTEIPIEAEVVLHYNLKGSKPQQISIKEKLAYPVTEAPGFKVIDVGIKQFSREQGAQLFVKMAVQNHSQNHLQLDDLQYRLLVDKNIEVTGRTQNQILIDTGTTELEIPVDLSAAGVNHITKGLIQGKEDWDYTLDGLASVSTQNKMVQHTEINLQTGGVFSINSKGSPDYMPEISKIDTVHYTVHTDTAWVNMYAAIYNTLPVPVNLTKMQVDVIHQQDTIALSEEKLRLVLTPNANSFAWHTLGINYDTWGEHVQHHQSEDSMLLKIPVRLYFELADLGPQQAALNLDTRIPTPVTPATELGKIKFRGFSFRHGIKLDALVTVHNANSAGLTISNIDYRVLLENGVDMCGKINRTYRFPIGKSEVQFPVSLSVWEAAKMLKRQFFGPPVTDYKINATATVSTGNPKMKHVYVVYENQYEARRKKSAP</sequence>
<dbReference type="Gene3D" id="2.60.40.1820">
    <property type="match status" value="5"/>
</dbReference>
<dbReference type="Proteomes" id="UP000326570">
    <property type="component" value="Unassembled WGS sequence"/>
</dbReference>
<evidence type="ECO:0000313" key="3">
    <source>
        <dbReference type="EMBL" id="KAA9340727.1"/>
    </source>
</evidence>
<keyword evidence="1" id="KW-1133">Transmembrane helix</keyword>
<organism evidence="3 4">
    <name type="scientific">Adhaeribacter soli</name>
    <dbReference type="NCBI Taxonomy" id="2607655"/>
    <lineage>
        <taxon>Bacteria</taxon>
        <taxon>Pseudomonadati</taxon>
        <taxon>Bacteroidota</taxon>
        <taxon>Cytophagia</taxon>
        <taxon>Cytophagales</taxon>
        <taxon>Hymenobacteraceae</taxon>
        <taxon>Adhaeribacter</taxon>
    </lineage>
</organism>
<evidence type="ECO:0000259" key="2">
    <source>
        <dbReference type="Pfam" id="PF03168"/>
    </source>
</evidence>
<dbReference type="InterPro" id="IPR004864">
    <property type="entry name" value="LEA_2"/>
</dbReference>
<dbReference type="GO" id="GO:0005829">
    <property type="term" value="C:cytosol"/>
    <property type="evidence" value="ECO:0007669"/>
    <property type="project" value="TreeGrafter"/>
</dbReference>
<dbReference type="PANTHER" id="PTHR31459">
    <property type="match status" value="1"/>
</dbReference>
<name>A0A5N1J6B3_9BACT</name>
<dbReference type="Pfam" id="PF03168">
    <property type="entry name" value="LEA_2"/>
    <property type="match status" value="1"/>
</dbReference>
<keyword evidence="4" id="KW-1185">Reference proteome</keyword>
<dbReference type="PANTHER" id="PTHR31459:SF2">
    <property type="entry name" value="OS03G0843300 PROTEIN"/>
    <property type="match status" value="1"/>
</dbReference>
<keyword evidence="1" id="KW-0812">Transmembrane</keyword>
<dbReference type="EMBL" id="VTWT01000002">
    <property type="protein sequence ID" value="KAA9340727.1"/>
    <property type="molecule type" value="Genomic_DNA"/>
</dbReference>
<evidence type="ECO:0000313" key="4">
    <source>
        <dbReference type="Proteomes" id="UP000326570"/>
    </source>
</evidence>
<feature type="domain" description="Late embryogenesis abundant protein LEA-2 subgroup" evidence="2">
    <location>
        <begin position="321"/>
        <end position="404"/>
    </location>
</feature>
<gene>
    <name evidence="3" type="ORF">F0P94_04685</name>
</gene>